<feature type="domain" description="Metallo-beta-lactamase" evidence="1">
    <location>
        <begin position="18"/>
        <end position="205"/>
    </location>
</feature>
<protein>
    <submittedName>
        <fullName evidence="2">MBL fold metallo-hydrolase</fullName>
    </submittedName>
</protein>
<dbReference type="InterPro" id="IPR001279">
    <property type="entry name" value="Metallo-B-lactamas"/>
</dbReference>
<gene>
    <name evidence="2" type="ORF">AAEO50_06385</name>
</gene>
<dbReference type="SMART" id="SM00849">
    <property type="entry name" value="Lactamase_B"/>
    <property type="match status" value="1"/>
</dbReference>
<evidence type="ECO:0000313" key="3">
    <source>
        <dbReference type="Proteomes" id="UP001389717"/>
    </source>
</evidence>
<dbReference type="RefSeq" id="WP_341981655.1">
    <property type="nucleotide sequence ID" value="NZ_JBBYAF010000009.1"/>
</dbReference>
<dbReference type="Pfam" id="PF00753">
    <property type="entry name" value="Lactamase_B"/>
    <property type="match status" value="1"/>
</dbReference>
<dbReference type="InterPro" id="IPR050855">
    <property type="entry name" value="NDM-1-like"/>
</dbReference>
<dbReference type="PANTHER" id="PTHR42951:SF4">
    <property type="entry name" value="ACYL-COENZYME A THIOESTERASE MBLAC2"/>
    <property type="match status" value="1"/>
</dbReference>
<sequence length="282" mass="32848">MIHFERDHITVFQSSLYMTTTAIIQTDDVMIMTDPNWLPNEVQEIREYIDRHNGNKQLYIVYTHSDFDHIIGSGAFPEAKVIAAEEFQNNLQKDETIKKIHKFDQGYYLKRNYEPVYPSVDYPVSSDGEVLDLGQLTLTFYKAPGHTNDSLFTVIEPLGIFLSGDYLSDVEFPFIFSSYTDYVKTLGTAEYILSRHSINYHIPGHGSVTENQKEIENRINDSKYYLYQLLVDERMVEKHCREKYAFFEATESIHLENIKKAKNEEVGKGHSLLFYKESKYGK</sequence>
<dbReference type="Gene3D" id="3.60.15.10">
    <property type="entry name" value="Ribonuclease Z/Hydroxyacylglutathione hydrolase-like"/>
    <property type="match status" value="1"/>
</dbReference>
<reference evidence="2 3" key="1">
    <citation type="submission" date="2024-04" db="EMBL/GenBank/DDBJ databases">
        <title>Bacillus oryzaecorticis sp. nov., a moderately halophilic bacterium isolated from rice husks.</title>
        <authorList>
            <person name="Zhu H.-S."/>
        </authorList>
    </citation>
    <scope>NUCLEOTIDE SEQUENCE [LARGE SCALE GENOMIC DNA]</scope>
    <source>
        <strain evidence="2 3">ZC255</strain>
    </source>
</reference>
<keyword evidence="3" id="KW-1185">Reference proteome</keyword>
<name>A0ABU9KAE9_9BACI</name>
<dbReference type="PANTHER" id="PTHR42951">
    <property type="entry name" value="METALLO-BETA-LACTAMASE DOMAIN-CONTAINING"/>
    <property type="match status" value="1"/>
</dbReference>
<dbReference type="InterPro" id="IPR036866">
    <property type="entry name" value="RibonucZ/Hydroxyglut_hydro"/>
</dbReference>
<accession>A0ABU9KAE9</accession>
<evidence type="ECO:0000259" key="1">
    <source>
        <dbReference type="SMART" id="SM00849"/>
    </source>
</evidence>
<dbReference type="Proteomes" id="UP001389717">
    <property type="component" value="Unassembled WGS sequence"/>
</dbReference>
<evidence type="ECO:0000313" key="2">
    <source>
        <dbReference type="EMBL" id="MEL3971898.1"/>
    </source>
</evidence>
<dbReference type="EMBL" id="JBBYAF010000009">
    <property type="protein sequence ID" value="MEL3971898.1"/>
    <property type="molecule type" value="Genomic_DNA"/>
</dbReference>
<dbReference type="SUPFAM" id="SSF56281">
    <property type="entry name" value="Metallo-hydrolase/oxidoreductase"/>
    <property type="match status" value="1"/>
</dbReference>
<proteinExistence type="predicted"/>
<organism evidence="2 3">
    <name type="scientific">Rossellomorea oryzaecorticis</name>
    <dbReference type="NCBI Taxonomy" id="1396505"/>
    <lineage>
        <taxon>Bacteria</taxon>
        <taxon>Bacillati</taxon>
        <taxon>Bacillota</taxon>
        <taxon>Bacilli</taxon>
        <taxon>Bacillales</taxon>
        <taxon>Bacillaceae</taxon>
        <taxon>Rossellomorea</taxon>
    </lineage>
</organism>
<comment type="caution">
    <text evidence="2">The sequence shown here is derived from an EMBL/GenBank/DDBJ whole genome shotgun (WGS) entry which is preliminary data.</text>
</comment>